<dbReference type="InterPro" id="IPR050627">
    <property type="entry name" value="Nitroreductase/BluB"/>
</dbReference>
<dbReference type="EMBL" id="FNOK01000006">
    <property type="protein sequence ID" value="SDW89459.1"/>
    <property type="molecule type" value="Genomic_DNA"/>
</dbReference>
<proteinExistence type="predicted"/>
<dbReference type="SUPFAM" id="SSF55469">
    <property type="entry name" value="FMN-dependent nitroreductase-like"/>
    <property type="match status" value="2"/>
</dbReference>
<dbReference type="RefSeq" id="WP_093263145.1">
    <property type="nucleotide sequence ID" value="NZ_FNOK01000006.1"/>
</dbReference>
<dbReference type="STRING" id="418495.SAMN05216215_10067"/>
<keyword evidence="2" id="KW-1185">Reference proteome</keyword>
<gene>
    <name evidence="1" type="ORF">SAMN05216215_10067</name>
</gene>
<name>A0A1H2XB18_9PSEU</name>
<accession>A0A1H2XB18</accession>
<dbReference type="Gene3D" id="3.40.109.10">
    <property type="entry name" value="NADH Oxidase"/>
    <property type="match status" value="1"/>
</dbReference>
<dbReference type="OrthoDB" id="8156917at2"/>
<dbReference type="NCBIfam" id="NF047509">
    <property type="entry name" value="Rv3131_FMN_oxido"/>
    <property type="match status" value="1"/>
</dbReference>
<dbReference type="PANTHER" id="PTHR23026">
    <property type="entry name" value="NADPH NITROREDUCTASE"/>
    <property type="match status" value="1"/>
</dbReference>
<sequence>MRTFPAAFGLTSGQTEQVVRLAGMAPSLHNSQPWRFRVLPHLIELHADPKRHLPVADPEDRELRLACGAALFNLRLALEQAGIRPVVTLLPRLAAATALAEVRSGGHVDQRPENLRCYEAITERHSHRQPFRNIPVSAADRHLLMRAAHEEQAWLHVVQPGEQGTLEGLVHRAHRAQMADARFRTEMAAWIGRTDDTTEGVPVSAAGPKPEPKDQWVHRDFTAGHTERSPGTEFESNPLLVVLCTRHSGREADLQAGQALQRLWLITTAQGLVASMISEVVEVPETREELQRMLGGNVVPRALLRIGHGAPSVPSPRRNVGDMLVDDVSGAFES</sequence>
<evidence type="ECO:0000313" key="2">
    <source>
        <dbReference type="Proteomes" id="UP000199529"/>
    </source>
</evidence>
<protein>
    <submittedName>
        <fullName evidence="1">Nitroreductase</fullName>
    </submittedName>
</protein>
<reference evidence="2" key="1">
    <citation type="submission" date="2016-10" db="EMBL/GenBank/DDBJ databases">
        <authorList>
            <person name="Varghese N."/>
            <person name="Submissions S."/>
        </authorList>
    </citation>
    <scope>NUCLEOTIDE SEQUENCE [LARGE SCALE GENOMIC DNA]</scope>
    <source>
        <strain evidence="2">CGMCC 4.3530</strain>
    </source>
</reference>
<dbReference type="AlphaFoldDB" id="A0A1H2XB18"/>
<organism evidence="1 2">
    <name type="scientific">Saccharopolyspora shandongensis</name>
    <dbReference type="NCBI Taxonomy" id="418495"/>
    <lineage>
        <taxon>Bacteria</taxon>
        <taxon>Bacillati</taxon>
        <taxon>Actinomycetota</taxon>
        <taxon>Actinomycetes</taxon>
        <taxon>Pseudonocardiales</taxon>
        <taxon>Pseudonocardiaceae</taxon>
        <taxon>Saccharopolyspora</taxon>
    </lineage>
</organism>
<evidence type="ECO:0000313" key="1">
    <source>
        <dbReference type="EMBL" id="SDW89459.1"/>
    </source>
</evidence>
<dbReference type="Proteomes" id="UP000199529">
    <property type="component" value="Unassembled WGS sequence"/>
</dbReference>
<dbReference type="InterPro" id="IPR000415">
    <property type="entry name" value="Nitroreductase-like"/>
</dbReference>
<dbReference type="PANTHER" id="PTHR23026:SF123">
    <property type="entry name" value="NAD(P)H NITROREDUCTASE RV3131-RELATED"/>
    <property type="match status" value="1"/>
</dbReference>
<dbReference type="GO" id="GO:0016491">
    <property type="term" value="F:oxidoreductase activity"/>
    <property type="evidence" value="ECO:0007669"/>
    <property type="project" value="InterPro"/>
</dbReference>